<dbReference type="SUPFAM" id="SSF81321">
    <property type="entry name" value="Family A G protein-coupled receptor-like"/>
    <property type="match status" value="2"/>
</dbReference>
<feature type="transmembrane region" description="Helical" evidence="10">
    <location>
        <begin position="47"/>
        <end position="75"/>
    </location>
</feature>
<keyword evidence="7" id="KW-0675">Receptor</keyword>
<evidence type="ECO:0000256" key="8">
    <source>
        <dbReference type="ARBA" id="ARBA00023180"/>
    </source>
</evidence>
<sequence length="462" mass="52628">MVLISVDRVLALQFHMSYRTVVTSPRVIVTMILSWLFHFLFSCSTRFFNWNVQFCVSCVLVGIYSIVAAIAYIYIYRIVRRHQLQIHIQQQAIQGSNMAEVNTRIMVTGKRTTVNTFIFYICTCFCYLPWLICRLSTSPFLALQFHLSYKTVVTSTRVMSFPWKMNESVYKNYSTTSSSTIVVANCLINIPLMLAAILGNSLVLAAILTSPSLRSRASMILLAGLAVSDLAVGLITQPFYIAQELSLNGLIAKLSYTMSSSLIGISLATMALISVDRVLALQCHMSYYAVVTTPRVIFIMVFIWILHFFVSCIRLQLNTILKHAAYVLLGVYNAASIICYINIYRVVRRHQLQIRIQRQAAQNSNTEINIRNIATMKYAALNTFVFYICACFCYFPRVMYFLSRRDNSDANDSNTPWIFTATLIFANSAINPLLYCWRLRELRIAVKSTLAKISCSEQRENN</sequence>
<evidence type="ECO:0000256" key="1">
    <source>
        <dbReference type="ARBA" id="ARBA00004651"/>
    </source>
</evidence>
<feature type="transmembrane region" description="Helical" evidence="10">
    <location>
        <begin position="114"/>
        <end position="132"/>
    </location>
</feature>
<keyword evidence="4 10" id="KW-1133">Transmembrane helix</keyword>
<comment type="subcellular location">
    <subcellularLocation>
        <location evidence="1">Cell membrane</location>
        <topology evidence="1">Multi-pass membrane protein</topology>
    </subcellularLocation>
</comment>
<comment type="caution">
    <text evidence="12">The sequence shown here is derived from an EMBL/GenBank/DDBJ whole genome shotgun (WGS) entry which is preliminary data.</text>
</comment>
<dbReference type="InterPro" id="IPR000276">
    <property type="entry name" value="GPCR_Rhodpsn"/>
</dbReference>
<evidence type="ECO:0000256" key="6">
    <source>
        <dbReference type="ARBA" id="ARBA00023136"/>
    </source>
</evidence>
<protein>
    <recommendedName>
        <fullName evidence="11">G-protein coupled receptors family 1 profile domain-containing protein</fullName>
    </recommendedName>
</protein>
<accession>A0ABN8SN60</accession>
<proteinExistence type="predicted"/>
<dbReference type="Pfam" id="PF00001">
    <property type="entry name" value="7tm_1"/>
    <property type="match status" value="1"/>
</dbReference>
<keyword evidence="2" id="KW-1003">Cell membrane</keyword>
<feature type="domain" description="G-protein coupled receptors family 1 profile" evidence="11">
    <location>
        <begin position="1"/>
        <end position="193"/>
    </location>
</feature>
<feature type="transmembrane region" description="Helical" evidence="10">
    <location>
        <begin position="254"/>
        <end position="275"/>
    </location>
</feature>
<evidence type="ECO:0000256" key="10">
    <source>
        <dbReference type="SAM" id="Phobius"/>
    </source>
</evidence>
<keyword evidence="3 10" id="KW-0812">Transmembrane</keyword>
<feature type="transmembrane region" description="Helical" evidence="10">
    <location>
        <begin position="21"/>
        <end position="41"/>
    </location>
</feature>
<evidence type="ECO:0000256" key="3">
    <source>
        <dbReference type="ARBA" id="ARBA00022692"/>
    </source>
</evidence>
<dbReference type="Gene3D" id="1.20.1070.10">
    <property type="entry name" value="Rhodopsin 7-helix transmembrane proteins"/>
    <property type="match status" value="2"/>
</dbReference>
<feature type="domain" description="G-protein coupled receptors family 1 profile" evidence="11">
    <location>
        <begin position="199"/>
        <end position="435"/>
    </location>
</feature>
<evidence type="ECO:0000256" key="4">
    <source>
        <dbReference type="ARBA" id="ARBA00022989"/>
    </source>
</evidence>
<gene>
    <name evidence="12" type="ORF">PEVE_00021762</name>
</gene>
<keyword evidence="6 10" id="KW-0472">Membrane</keyword>
<feature type="transmembrane region" description="Helical" evidence="10">
    <location>
        <begin position="296"/>
        <end position="317"/>
    </location>
</feature>
<feature type="transmembrane region" description="Helical" evidence="10">
    <location>
        <begin position="181"/>
        <end position="208"/>
    </location>
</feature>
<evidence type="ECO:0000256" key="2">
    <source>
        <dbReference type="ARBA" id="ARBA00022475"/>
    </source>
</evidence>
<keyword evidence="8" id="KW-0325">Glycoprotein</keyword>
<dbReference type="PRINTS" id="PR00237">
    <property type="entry name" value="GPCRRHODOPSN"/>
</dbReference>
<organism evidence="12 13">
    <name type="scientific">Porites evermanni</name>
    <dbReference type="NCBI Taxonomy" id="104178"/>
    <lineage>
        <taxon>Eukaryota</taxon>
        <taxon>Metazoa</taxon>
        <taxon>Cnidaria</taxon>
        <taxon>Anthozoa</taxon>
        <taxon>Hexacorallia</taxon>
        <taxon>Scleractinia</taxon>
        <taxon>Fungiina</taxon>
        <taxon>Poritidae</taxon>
        <taxon>Porites</taxon>
    </lineage>
</organism>
<feature type="transmembrane region" description="Helical" evidence="10">
    <location>
        <begin position="378"/>
        <end position="397"/>
    </location>
</feature>
<dbReference type="PANTHER" id="PTHR24246">
    <property type="entry name" value="OLFACTORY RECEPTOR AND ADENOSINE RECEPTOR"/>
    <property type="match status" value="1"/>
</dbReference>
<evidence type="ECO:0000256" key="9">
    <source>
        <dbReference type="ARBA" id="ARBA00023224"/>
    </source>
</evidence>
<reference evidence="12 13" key="1">
    <citation type="submission" date="2022-05" db="EMBL/GenBank/DDBJ databases">
        <authorList>
            <consortium name="Genoscope - CEA"/>
            <person name="William W."/>
        </authorList>
    </citation>
    <scope>NUCLEOTIDE SEQUENCE [LARGE SCALE GENOMIC DNA]</scope>
</reference>
<dbReference type="CDD" id="cd00637">
    <property type="entry name" value="7tm_classA_rhodopsin-like"/>
    <property type="match status" value="2"/>
</dbReference>
<keyword evidence="5" id="KW-0297">G-protein coupled receptor</keyword>
<evidence type="ECO:0000259" key="11">
    <source>
        <dbReference type="PROSITE" id="PS50262"/>
    </source>
</evidence>
<feature type="transmembrane region" description="Helical" evidence="10">
    <location>
        <begin position="323"/>
        <end position="347"/>
    </location>
</feature>
<evidence type="ECO:0000313" key="13">
    <source>
        <dbReference type="Proteomes" id="UP001159427"/>
    </source>
</evidence>
<dbReference type="InterPro" id="IPR017452">
    <property type="entry name" value="GPCR_Rhodpsn_7TM"/>
</dbReference>
<dbReference type="PROSITE" id="PS50262">
    <property type="entry name" value="G_PROTEIN_RECEP_F1_2"/>
    <property type="match status" value="2"/>
</dbReference>
<keyword evidence="9" id="KW-0807">Transducer</keyword>
<dbReference type="PANTHER" id="PTHR24246:SF27">
    <property type="entry name" value="ADENOSINE RECEPTOR, ISOFORM A"/>
    <property type="match status" value="1"/>
</dbReference>
<evidence type="ECO:0000256" key="7">
    <source>
        <dbReference type="ARBA" id="ARBA00023170"/>
    </source>
</evidence>
<dbReference type="EMBL" id="CALNXI010002906">
    <property type="protein sequence ID" value="CAH3191362.1"/>
    <property type="molecule type" value="Genomic_DNA"/>
</dbReference>
<dbReference type="Proteomes" id="UP001159427">
    <property type="component" value="Unassembled WGS sequence"/>
</dbReference>
<feature type="transmembrane region" description="Helical" evidence="10">
    <location>
        <begin position="417"/>
        <end position="437"/>
    </location>
</feature>
<keyword evidence="13" id="KW-1185">Reference proteome</keyword>
<feature type="transmembrane region" description="Helical" evidence="10">
    <location>
        <begin position="220"/>
        <end position="242"/>
    </location>
</feature>
<name>A0ABN8SN60_9CNID</name>
<evidence type="ECO:0000313" key="12">
    <source>
        <dbReference type="EMBL" id="CAH3191362.1"/>
    </source>
</evidence>
<evidence type="ECO:0000256" key="5">
    <source>
        <dbReference type="ARBA" id="ARBA00023040"/>
    </source>
</evidence>